<dbReference type="AlphaFoldDB" id="A0A1B7ME75"/>
<dbReference type="EMBL" id="KV449782">
    <property type="protein sequence ID" value="OAX30907.1"/>
    <property type="molecule type" value="Genomic_DNA"/>
</dbReference>
<keyword evidence="1" id="KW-0812">Transmembrane</keyword>
<dbReference type="Proteomes" id="UP000092154">
    <property type="component" value="Unassembled WGS sequence"/>
</dbReference>
<dbReference type="OrthoDB" id="2687003at2759"/>
<evidence type="ECO:0000313" key="2">
    <source>
        <dbReference type="EMBL" id="OAX30907.1"/>
    </source>
</evidence>
<protein>
    <submittedName>
        <fullName evidence="2">Uncharacterized protein</fullName>
    </submittedName>
</protein>
<evidence type="ECO:0000256" key="1">
    <source>
        <dbReference type="SAM" id="Phobius"/>
    </source>
</evidence>
<sequence length="65" mass="7553">MTIAPYPVQCYQESKWSTIQSDKLLPRDALTPIPMVRHTLAFTLFMLIMFEYTVVCALKLWQSSV</sequence>
<evidence type="ECO:0000313" key="3">
    <source>
        <dbReference type="Proteomes" id="UP000092154"/>
    </source>
</evidence>
<dbReference type="InParanoid" id="A0A1B7ME75"/>
<reference evidence="2 3" key="1">
    <citation type="submission" date="2016-06" db="EMBL/GenBank/DDBJ databases">
        <title>Comparative genomics of the ectomycorrhizal sister species Rhizopogon vinicolor and Rhizopogon vesiculosus (Basidiomycota: Boletales) reveals a divergence of the mating type B locus.</title>
        <authorList>
            <consortium name="DOE Joint Genome Institute"/>
            <person name="Mujic A.B."/>
            <person name="Kuo A."/>
            <person name="Tritt A."/>
            <person name="Lipzen A."/>
            <person name="Chen C."/>
            <person name="Johnson J."/>
            <person name="Sharma A."/>
            <person name="Barry K."/>
            <person name="Grigoriev I.V."/>
            <person name="Spatafora J.W."/>
        </authorList>
    </citation>
    <scope>NUCLEOTIDE SEQUENCE [LARGE SCALE GENOMIC DNA]</scope>
    <source>
        <strain evidence="2 3">AM-OR11-026</strain>
    </source>
</reference>
<keyword evidence="1" id="KW-0472">Membrane</keyword>
<gene>
    <name evidence="2" type="ORF">K503DRAFT_806576</name>
</gene>
<accession>A0A1B7ME75</accession>
<name>A0A1B7ME75_9AGAM</name>
<organism evidence="2 3">
    <name type="scientific">Rhizopogon vinicolor AM-OR11-026</name>
    <dbReference type="NCBI Taxonomy" id="1314800"/>
    <lineage>
        <taxon>Eukaryota</taxon>
        <taxon>Fungi</taxon>
        <taxon>Dikarya</taxon>
        <taxon>Basidiomycota</taxon>
        <taxon>Agaricomycotina</taxon>
        <taxon>Agaricomycetes</taxon>
        <taxon>Agaricomycetidae</taxon>
        <taxon>Boletales</taxon>
        <taxon>Suillineae</taxon>
        <taxon>Rhizopogonaceae</taxon>
        <taxon>Rhizopogon</taxon>
    </lineage>
</organism>
<keyword evidence="1" id="KW-1133">Transmembrane helix</keyword>
<feature type="transmembrane region" description="Helical" evidence="1">
    <location>
        <begin position="40"/>
        <end position="61"/>
    </location>
</feature>
<proteinExistence type="predicted"/>
<keyword evidence="3" id="KW-1185">Reference proteome</keyword>